<evidence type="ECO:0000313" key="3">
    <source>
        <dbReference type="Proteomes" id="UP000198584"/>
    </source>
</evidence>
<feature type="signal peptide" evidence="1">
    <location>
        <begin position="1"/>
        <end position="24"/>
    </location>
</feature>
<reference evidence="2 3" key="1">
    <citation type="submission" date="2016-10" db="EMBL/GenBank/DDBJ databases">
        <authorList>
            <person name="de Groot N.N."/>
        </authorList>
    </citation>
    <scope>NUCLEOTIDE SEQUENCE [LARGE SCALE GENOMIC DNA]</scope>
    <source>
        <strain evidence="2 3">CCM7597</strain>
    </source>
</reference>
<dbReference type="EMBL" id="FNQR01000012">
    <property type="protein sequence ID" value="SEA98586.1"/>
    <property type="molecule type" value="Genomic_DNA"/>
</dbReference>
<gene>
    <name evidence="2" type="ORF">SAMN05421743_11214</name>
</gene>
<name>A0A1H4FMP7_9BACI</name>
<dbReference type="PROSITE" id="PS51257">
    <property type="entry name" value="PROKAR_LIPOPROTEIN"/>
    <property type="match status" value="1"/>
</dbReference>
<evidence type="ECO:0000256" key="1">
    <source>
        <dbReference type="SAM" id="SignalP"/>
    </source>
</evidence>
<feature type="chain" id="PRO_5011496485" evidence="1">
    <location>
        <begin position="25"/>
        <end position="154"/>
    </location>
</feature>
<dbReference type="Proteomes" id="UP000198584">
    <property type="component" value="Unassembled WGS sequence"/>
</dbReference>
<sequence>MKLKIGLLFMLVLFTAGCSTEPNAMHTYDKTQVNDHLQEVDFDYELPEQVPFEVKSIETDTLVPDQPIFSVYFTGTNGEQMMLEVVNATLNAAKSNLFEEVKIGDRKGFFYENAQGARMLLWEKDEVHYQLKTIAGDTEALEDSQLIAIASTFK</sequence>
<dbReference type="AlphaFoldDB" id="A0A1H4FMP7"/>
<protein>
    <submittedName>
        <fullName evidence="2">Uncharacterized protein</fullName>
    </submittedName>
</protein>
<evidence type="ECO:0000313" key="2">
    <source>
        <dbReference type="EMBL" id="SEA98586.1"/>
    </source>
</evidence>
<dbReference type="RefSeq" id="WP_093045616.1">
    <property type="nucleotide sequence ID" value="NZ_FNQR01000012.1"/>
</dbReference>
<proteinExistence type="predicted"/>
<keyword evidence="1" id="KW-0732">Signal</keyword>
<dbReference type="STRING" id="571932.SAMN05421743_11214"/>
<organism evidence="2 3">
    <name type="scientific">Thalassobacillus cyri</name>
    <dbReference type="NCBI Taxonomy" id="571932"/>
    <lineage>
        <taxon>Bacteria</taxon>
        <taxon>Bacillati</taxon>
        <taxon>Bacillota</taxon>
        <taxon>Bacilli</taxon>
        <taxon>Bacillales</taxon>
        <taxon>Bacillaceae</taxon>
        <taxon>Thalassobacillus</taxon>
    </lineage>
</organism>
<accession>A0A1H4FMP7</accession>
<keyword evidence="3" id="KW-1185">Reference proteome</keyword>